<protein>
    <recommendedName>
        <fullName evidence="4">Transcription factor hoxa13</fullName>
    </recommendedName>
</protein>
<evidence type="ECO:0008006" key="4">
    <source>
        <dbReference type="Google" id="ProtNLM"/>
    </source>
</evidence>
<comment type="caution">
    <text evidence="2">The sequence shown here is derived from an EMBL/GenBank/DDBJ whole genome shotgun (WGS) entry which is preliminary data.</text>
</comment>
<dbReference type="PANTHER" id="PTHR23242">
    <property type="entry name" value="TRANSCRIPTION FACTOR HOXA13"/>
    <property type="match status" value="1"/>
</dbReference>
<feature type="compositionally biased region" description="Basic and acidic residues" evidence="1">
    <location>
        <begin position="1"/>
        <end position="14"/>
    </location>
</feature>
<reference evidence="2" key="2">
    <citation type="submission" date="2020-02" db="EMBL/GenBank/DDBJ databases">
        <authorList>
            <person name="Gilchrist C.L.M."/>
            <person name="Chooi Y.-H."/>
        </authorList>
    </citation>
    <scope>NUCLEOTIDE SEQUENCE</scope>
    <source>
        <strain evidence="2">MST-FP2251</strain>
    </source>
</reference>
<feature type="region of interest" description="Disordered" evidence="1">
    <location>
        <begin position="553"/>
        <end position="664"/>
    </location>
</feature>
<accession>A0AAD4GX24</accession>
<feature type="compositionally biased region" description="Polar residues" evidence="1">
    <location>
        <begin position="280"/>
        <end position="293"/>
    </location>
</feature>
<organism evidence="2 3">
    <name type="scientific">Aspergillus nanangensis</name>
    <dbReference type="NCBI Taxonomy" id="2582783"/>
    <lineage>
        <taxon>Eukaryota</taxon>
        <taxon>Fungi</taxon>
        <taxon>Dikarya</taxon>
        <taxon>Ascomycota</taxon>
        <taxon>Pezizomycotina</taxon>
        <taxon>Eurotiomycetes</taxon>
        <taxon>Eurotiomycetidae</taxon>
        <taxon>Eurotiales</taxon>
        <taxon>Aspergillaceae</taxon>
        <taxon>Aspergillus</taxon>
        <taxon>Aspergillus subgen. Circumdati</taxon>
    </lineage>
</organism>
<evidence type="ECO:0000313" key="3">
    <source>
        <dbReference type="Proteomes" id="UP001194746"/>
    </source>
</evidence>
<proteinExistence type="predicted"/>
<sequence>MTTRDNGHAPESIDKTLGSSGGQVKSKRTNPFRWTLGLLLRLCIWYALLTPFFRCPSRLSDLNDTSPRVCKPYLVARSYIEPHVLPYYDTYAAPYIDVARPYLNIVDEKVYTPSVTVAKLGYDKYGAPALHQVQIYGKQQWAAQVSPHLQTVKDKVNAVYTSEVAPQIQRVDALLSPYYGRASSAIRSTCQDYILPFYARSMPFIGKTYTSGQDILTTTVLPYAQSTWSSAIFFANSSLWPKIAGLYSENVEPQLVKIGQRLASYREGKQYQKVTDETDSSSAQHTPLTSSSRPVKAEPSTTTTITQAPATPKKLSPAEIEAQTREKITSDLQAWKEKFAAAVDNAVEELESRIGEMVNSYATGEAKHNGDIIVTALQAVVEQETTSVKNHINALAQKLPIEDLPQEEEEAQEDLVKHVRESAITIRDQAHALREWRNSFDEELLRRVSAAVHATLSVLDSVRDLGFQEIGQRWAWMDGVTYNDWENYHSLKAEFEGWRNQFLEARMKHPKLEEARSMAEDILGEGMGAAEAAAKELARLKEVGKWKISAREVSDNFETRTEPPPALPQPEKVSDEEPEISVENEEPQINMEGSDQDIEFSGAESEDSTIGLDHTEDNTSTEDEEPQSQGTEHVERPTDDEDEVLLQPAERDEGYEKSQKSAWGAEAAEIVSDQTVAEAENSSETVNFAIKNQAQDTIANINNMAQSPDAETVNKAAEALSDQVPNYGTVEDLVKKLLADKDAAFAEDIRAKLQAIYGAADLNSASSSEVSEQHTVTSAIASATEVVETVMEKLDEPAESVPSSGTPSPSAKPDVEDSADSVLGSDEVILDDVDNIPRVEVL</sequence>
<feature type="region of interest" description="Disordered" evidence="1">
    <location>
        <begin position="792"/>
        <end position="826"/>
    </location>
</feature>
<dbReference type="EMBL" id="VCAU01000008">
    <property type="protein sequence ID" value="KAF9893384.1"/>
    <property type="molecule type" value="Genomic_DNA"/>
</dbReference>
<feature type="compositionally biased region" description="Low complexity" evidence="1">
    <location>
        <begin position="297"/>
        <end position="312"/>
    </location>
</feature>
<feature type="compositionally biased region" description="Acidic residues" evidence="1">
    <location>
        <begin position="574"/>
        <end position="586"/>
    </location>
</feature>
<feature type="region of interest" description="Disordered" evidence="1">
    <location>
        <begin position="269"/>
        <end position="320"/>
    </location>
</feature>
<feature type="region of interest" description="Disordered" evidence="1">
    <location>
        <begin position="1"/>
        <end position="26"/>
    </location>
</feature>
<name>A0AAD4GX24_ASPNN</name>
<dbReference type="Proteomes" id="UP001194746">
    <property type="component" value="Unassembled WGS sequence"/>
</dbReference>
<feature type="compositionally biased region" description="Basic and acidic residues" evidence="1">
    <location>
        <begin position="649"/>
        <end position="659"/>
    </location>
</feature>
<keyword evidence="3" id="KW-1185">Reference proteome</keyword>
<reference evidence="2" key="1">
    <citation type="journal article" date="2019" name="Beilstein J. Org. Chem.">
        <title>Nanangenines: drimane sesquiterpenoids as the dominant metabolite cohort of a novel Australian fungus, Aspergillus nanangensis.</title>
        <authorList>
            <person name="Lacey H.J."/>
            <person name="Gilchrist C.L.M."/>
            <person name="Crombie A."/>
            <person name="Kalaitzis J.A."/>
            <person name="Vuong D."/>
            <person name="Rutledge P.J."/>
            <person name="Turner P."/>
            <person name="Pitt J.I."/>
            <person name="Lacey E."/>
            <person name="Chooi Y.H."/>
            <person name="Piggott A.M."/>
        </authorList>
    </citation>
    <scope>NUCLEOTIDE SEQUENCE</scope>
    <source>
        <strain evidence="2">MST-FP2251</strain>
    </source>
</reference>
<evidence type="ECO:0000256" key="1">
    <source>
        <dbReference type="SAM" id="MobiDB-lite"/>
    </source>
</evidence>
<gene>
    <name evidence="2" type="ORF">FE257_011816</name>
</gene>
<dbReference type="AlphaFoldDB" id="A0AAD4GX24"/>
<evidence type="ECO:0000313" key="2">
    <source>
        <dbReference type="EMBL" id="KAF9893384.1"/>
    </source>
</evidence>
<dbReference type="PANTHER" id="PTHR23242:SF9">
    <property type="entry name" value="TRANSCRIPTION FACTOR HOXA13"/>
    <property type="match status" value="1"/>
</dbReference>